<comment type="subcellular location">
    <subcellularLocation>
        <location evidence="1">Mitochondrion</location>
    </subcellularLocation>
</comment>
<dbReference type="Gene3D" id="3.30.479.30">
    <property type="entry name" value="Band 7 domain"/>
    <property type="match status" value="1"/>
</dbReference>
<dbReference type="InterPro" id="IPR032435">
    <property type="entry name" value="STML2-like_C"/>
</dbReference>
<evidence type="ECO:0000259" key="5">
    <source>
        <dbReference type="SMART" id="SM00244"/>
    </source>
</evidence>
<reference evidence="6" key="1">
    <citation type="submission" date="2024-02" db="EMBL/GenBank/DDBJ databases">
        <authorList>
            <consortium name="ELIXIR-Norway"/>
            <consortium name="Elixir Norway"/>
        </authorList>
    </citation>
    <scope>NUCLEOTIDE SEQUENCE</scope>
</reference>
<evidence type="ECO:0000256" key="2">
    <source>
        <dbReference type="ARBA" id="ARBA00008164"/>
    </source>
</evidence>
<feature type="region of interest" description="Disordered" evidence="4">
    <location>
        <begin position="393"/>
        <end position="416"/>
    </location>
</feature>
<keyword evidence="7" id="KW-1185">Reference proteome</keyword>
<dbReference type="Pfam" id="PF01145">
    <property type="entry name" value="Band_7"/>
    <property type="match status" value="1"/>
</dbReference>
<dbReference type="Pfam" id="PF16200">
    <property type="entry name" value="Band_7_C"/>
    <property type="match status" value="1"/>
</dbReference>
<evidence type="ECO:0000313" key="6">
    <source>
        <dbReference type="EMBL" id="CAK9207358.1"/>
    </source>
</evidence>
<dbReference type="Proteomes" id="UP001497512">
    <property type="component" value="Chromosome 16"/>
</dbReference>
<evidence type="ECO:0000313" key="7">
    <source>
        <dbReference type="Proteomes" id="UP001497512"/>
    </source>
</evidence>
<feature type="compositionally biased region" description="Basic and acidic residues" evidence="4">
    <location>
        <begin position="407"/>
        <end position="416"/>
    </location>
</feature>
<protein>
    <recommendedName>
        <fullName evidence="5">Band 7 domain-containing protein</fullName>
    </recommendedName>
</protein>
<dbReference type="EMBL" id="OZ019908">
    <property type="protein sequence ID" value="CAK9207358.1"/>
    <property type="molecule type" value="Genomic_DNA"/>
</dbReference>
<dbReference type="PANTHER" id="PTHR43327">
    <property type="entry name" value="STOMATIN-LIKE PROTEIN 2, MITOCHONDRIAL"/>
    <property type="match status" value="1"/>
</dbReference>
<evidence type="ECO:0000256" key="1">
    <source>
        <dbReference type="ARBA" id="ARBA00004173"/>
    </source>
</evidence>
<evidence type="ECO:0000256" key="3">
    <source>
        <dbReference type="ARBA" id="ARBA00023128"/>
    </source>
</evidence>
<dbReference type="PRINTS" id="PR00721">
    <property type="entry name" value="STOMATIN"/>
</dbReference>
<organism evidence="6 7">
    <name type="scientific">Sphagnum troendelagicum</name>
    <dbReference type="NCBI Taxonomy" id="128251"/>
    <lineage>
        <taxon>Eukaryota</taxon>
        <taxon>Viridiplantae</taxon>
        <taxon>Streptophyta</taxon>
        <taxon>Embryophyta</taxon>
        <taxon>Bryophyta</taxon>
        <taxon>Sphagnophytina</taxon>
        <taxon>Sphagnopsida</taxon>
        <taxon>Sphagnales</taxon>
        <taxon>Sphagnaceae</taxon>
        <taxon>Sphagnum</taxon>
    </lineage>
</organism>
<keyword evidence="3" id="KW-0496">Mitochondrion</keyword>
<dbReference type="PANTHER" id="PTHR43327:SF10">
    <property type="entry name" value="STOMATIN-LIKE PROTEIN 2, MITOCHONDRIAL"/>
    <property type="match status" value="1"/>
</dbReference>
<name>A0ABP0TX26_9BRYO</name>
<proteinExistence type="inferred from homology"/>
<dbReference type="SUPFAM" id="SSF117892">
    <property type="entry name" value="Band 7/SPFH domain"/>
    <property type="match status" value="1"/>
</dbReference>
<comment type="similarity">
    <text evidence="2">Belongs to the band 7/mec-2 family.</text>
</comment>
<dbReference type="InterPro" id="IPR001107">
    <property type="entry name" value="Band_7"/>
</dbReference>
<sequence>MACRRSVKEISGLGFRVRGLIRTFNGAAAMQHQKDLSVSSQSLPFLYSQPQSVAEKELGVGVLKRGTSSGWTTMTFRRGFKSGRDDPSFRYEVSPPTNWGIRIVPEKSAFVIERFGKYHKTLGSGIHVMIPFVDKIAYVHSLKEEAIPIPNQMAITKDNVSISIDGVLYLKIVDPIRASYGVENPIYAIMQLGQTTMRSELGKITLDKTFEERDMLNENIVKAINEAATDWGLQCMRYEIRDISPPPGVRSAMEMQAEAERRKRAQVLESEGERQANINIADGKKSSVILESEAAMMDQVNRARGEAEAIFARAQATSKGIKVLSEAIRAEGGSEAASLRIAEQYLQAFSNLAKESTTMLLPSNASDPAAMMAQAMSIYKGVVGVDGQQTRMSPLVPSSVKSSEAPHSNEKPQYGKDAFKALNENAPEAFGLNTFSLQKPS</sequence>
<gene>
    <name evidence="6" type="ORF">CSSPTR1EN2_LOCUS8755</name>
</gene>
<dbReference type="InterPro" id="IPR050710">
    <property type="entry name" value="Band7/mec-2_domain"/>
</dbReference>
<evidence type="ECO:0000256" key="4">
    <source>
        <dbReference type="SAM" id="MobiDB-lite"/>
    </source>
</evidence>
<feature type="domain" description="Band 7" evidence="5">
    <location>
        <begin position="99"/>
        <end position="257"/>
    </location>
</feature>
<accession>A0ABP0TX26</accession>
<dbReference type="CDD" id="cd08829">
    <property type="entry name" value="SPFH_paraslipin"/>
    <property type="match status" value="1"/>
</dbReference>
<dbReference type="InterPro" id="IPR036013">
    <property type="entry name" value="Band_7/SPFH_dom_sf"/>
</dbReference>
<dbReference type="InterPro" id="IPR001972">
    <property type="entry name" value="Stomatin_HflK_fam"/>
</dbReference>
<dbReference type="SMART" id="SM00244">
    <property type="entry name" value="PHB"/>
    <property type="match status" value="1"/>
</dbReference>